<dbReference type="PANTHER" id="PTHR47623:SF1">
    <property type="entry name" value="OS09G0287300 PROTEIN"/>
    <property type="match status" value="1"/>
</dbReference>
<evidence type="ECO:0000313" key="2">
    <source>
        <dbReference type="EMBL" id="PTX62703.1"/>
    </source>
</evidence>
<dbReference type="InterPro" id="IPR029033">
    <property type="entry name" value="His_PPase_superfam"/>
</dbReference>
<dbReference type="RefSeq" id="WP_108113692.1">
    <property type="nucleotide sequence ID" value="NZ_QBKT01000002.1"/>
</dbReference>
<evidence type="ECO:0000313" key="3">
    <source>
        <dbReference type="Proteomes" id="UP000244090"/>
    </source>
</evidence>
<organism evidence="2 3">
    <name type="scientific">Kordia periserrulae</name>
    <dbReference type="NCBI Taxonomy" id="701523"/>
    <lineage>
        <taxon>Bacteria</taxon>
        <taxon>Pseudomonadati</taxon>
        <taxon>Bacteroidota</taxon>
        <taxon>Flavobacteriia</taxon>
        <taxon>Flavobacteriales</taxon>
        <taxon>Flavobacteriaceae</taxon>
        <taxon>Kordia</taxon>
    </lineage>
</organism>
<protein>
    <submittedName>
        <fullName evidence="2">Phosphohistidine phosphatase</fullName>
    </submittedName>
</protein>
<dbReference type="Gene3D" id="3.40.50.1240">
    <property type="entry name" value="Phosphoglycerate mutase-like"/>
    <property type="match status" value="1"/>
</dbReference>
<proteinExistence type="predicted"/>
<dbReference type="OrthoDB" id="9810154at2"/>
<feature type="binding site" evidence="1">
    <location>
        <position position="57"/>
    </location>
    <ligand>
        <name>substrate</name>
    </ligand>
</feature>
<dbReference type="PANTHER" id="PTHR47623">
    <property type="entry name" value="OS09G0287300 PROTEIN"/>
    <property type="match status" value="1"/>
</dbReference>
<dbReference type="SUPFAM" id="SSF53254">
    <property type="entry name" value="Phosphoglycerate mutase-like"/>
    <property type="match status" value="1"/>
</dbReference>
<reference evidence="2 3" key="1">
    <citation type="submission" date="2018-04" db="EMBL/GenBank/DDBJ databases">
        <title>Genomic Encyclopedia of Archaeal and Bacterial Type Strains, Phase II (KMG-II): from individual species to whole genera.</title>
        <authorList>
            <person name="Goeker M."/>
        </authorList>
    </citation>
    <scope>NUCLEOTIDE SEQUENCE [LARGE SCALE GENOMIC DNA]</scope>
    <source>
        <strain evidence="2 3">DSM 25731</strain>
    </source>
</reference>
<accession>A0A2T6C336</accession>
<dbReference type="AlphaFoldDB" id="A0A2T6C336"/>
<dbReference type="SMART" id="SM00855">
    <property type="entry name" value="PGAM"/>
    <property type="match status" value="1"/>
</dbReference>
<sequence length="161" mass="17843">MKTLIIVRHAKSSWEYPVDDKDRPLKLRGIKDAHLVATHIAEAIKTPEVIFSSIANRALHTCAIFTRSLEYPFEKIVIKEDMYDFGGSGLVAAVKSCDDAVATLMVFGHNHAITAVANTYGSQFFDNVPTSGVVVIQFETDSWKNISEGTTLLKVFPKDLK</sequence>
<keyword evidence="3" id="KW-1185">Reference proteome</keyword>
<dbReference type="Proteomes" id="UP000244090">
    <property type="component" value="Unassembled WGS sequence"/>
</dbReference>
<dbReference type="CDD" id="cd07040">
    <property type="entry name" value="HP"/>
    <property type="match status" value="1"/>
</dbReference>
<evidence type="ECO:0000256" key="1">
    <source>
        <dbReference type="PIRSR" id="PIRSR613078-2"/>
    </source>
</evidence>
<dbReference type="InterPro" id="IPR013078">
    <property type="entry name" value="His_Pase_superF_clade-1"/>
</dbReference>
<gene>
    <name evidence="2" type="ORF">C8N46_10299</name>
</gene>
<comment type="caution">
    <text evidence="2">The sequence shown here is derived from an EMBL/GenBank/DDBJ whole genome shotgun (WGS) entry which is preliminary data.</text>
</comment>
<dbReference type="EMBL" id="QBKT01000002">
    <property type="protein sequence ID" value="PTX62703.1"/>
    <property type="molecule type" value="Genomic_DNA"/>
</dbReference>
<name>A0A2T6C336_9FLAO</name>
<dbReference type="Pfam" id="PF00300">
    <property type="entry name" value="His_Phos_1"/>
    <property type="match status" value="1"/>
</dbReference>